<dbReference type="InterPro" id="IPR036918">
    <property type="entry name" value="Pyrv_Knase_C_sf"/>
</dbReference>
<comment type="catalytic activity">
    <reaction evidence="14">
        <text>pyruvate + ATP = phosphoenolpyruvate + ADP + H(+)</text>
        <dbReference type="Rhea" id="RHEA:18157"/>
        <dbReference type="ChEBI" id="CHEBI:15361"/>
        <dbReference type="ChEBI" id="CHEBI:15378"/>
        <dbReference type="ChEBI" id="CHEBI:30616"/>
        <dbReference type="ChEBI" id="CHEBI:58702"/>
        <dbReference type="ChEBI" id="CHEBI:456216"/>
        <dbReference type="EC" id="2.7.1.40"/>
    </reaction>
</comment>
<evidence type="ECO:0000256" key="14">
    <source>
        <dbReference type="RuleBase" id="RU000504"/>
    </source>
</evidence>
<dbReference type="SUPFAM" id="SSF51621">
    <property type="entry name" value="Phosphoenolpyruvate/pyruvate domain"/>
    <property type="match status" value="1"/>
</dbReference>
<organism evidence="17 18">
    <name type="scientific">Candidatus Nealsonbacteria bacterium CG23_combo_of_CG06-09_8_20_14_all_39_25</name>
    <dbReference type="NCBI Taxonomy" id="1974723"/>
    <lineage>
        <taxon>Bacteria</taxon>
        <taxon>Candidatus Nealsoniibacteriota</taxon>
    </lineage>
</organism>
<dbReference type="SUPFAM" id="SSF52935">
    <property type="entry name" value="PK C-terminal domain-like"/>
    <property type="match status" value="1"/>
</dbReference>
<dbReference type="Proteomes" id="UP000229054">
    <property type="component" value="Unassembled WGS sequence"/>
</dbReference>
<evidence type="ECO:0000259" key="15">
    <source>
        <dbReference type="Pfam" id="PF00224"/>
    </source>
</evidence>
<evidence type="ECO:0000256" key="10">
    <source>
        <dbReference type="ARBA" id="ARBA00022842"/>
    </source>
</evidence>
<keyword evidence="7" id="KW-0547">Nucleotide-binding</keyword>
<dbReference type="InterPro" id="IPR015813">
    <property type="entry name" value="Pyrv/PenolPyrv_kinase-like_dom"/>
</dbReference>
<dbReference type="GO" id="GO:0005524">
    <property type="term" value="F:ATP binding"/>
    <property type="evidence" value="ECO:0007669"/>
    <property type="project" value="UniProtKB-KW"/>
</dbReference>
<dbReference type="Gene3D" id="3.40.1380.20">
    <property type="entry name" value="Pyruvate kinase, C-terminal domain"/>
    <property type="match status" value="1"/>
</dbReference>
<sequence>MSLTKIIVTVGPAVEKENILSSLIKAGASIFRFNLKHNTFSWHSPLIQKVKKIAKISGQPIATLLDIPEANKKNFSNRKYISLATEQEADFLALSFVRRKKDIEPFKTQAKKFSLAAKILAKIETRQALDNFEEILDSADGIMIARGDLGLEIPFEEVPYYQKKIIKSCAEVGKPVIVATQMLESMIKNSFPTRAEVSDVANAVLDYTDAVMLSGETATGKYPLKTVLVMEKVCRFWEKKRPPANNFNFKLSHQTAAVCYSAYQLWMSPFCQKENIKAFVVVTKNGMTAHMISRLRPNLPILALTNDKKLRNRLCLLYGVTPLILNNRECDLYGKRNSADIEKILTCAKKGGRIKKGEKVIVLYAEDWGTLGRTSIVRVQEVP</sequence>
<evidence type="ECO:0000256" key="7">
    <source>
        <dbReference type="ARBA" id="ARBA00022741"/>
    </source>
</evidence>
<evidence type="ECO:0000256" key="8">
    <source>
        <dbReference type="ARBA" id="ARBA00022777"/>
    </source>
</evidence>
<evidence type="ECO:0000256" key="1">
    <source>
        <dbReference type="ARBA" id="ARBA00001958"/>
    </source>
</evidence>
<dbReference type="EC" id="2.7.1.40" evidence="4 13"/>
<keyword evidence="8 14" id="KW-0418">Kinase</keyword>
<comment type="pathway">
    <text evidence="2 14">Carbohydrate degradation; glycolysis; pyruvate from D-glyceraldehyde 3-phosphate: step 5/5.</text>
</comment>
<evidence type="ECO:0000256" key="11">
    <source>
        <dbReference type="ARBA" id="ARBA00023152"/>
    </source>
</evidence>
<proteinExistence type="inferred from homology"/>
<dbReference type="Gene3D" id="3.20.20.60">
    <property type="entry name" value="Phosphoenolpyruvate-binding domains"/>
    <property type="match status" value="2"/>
</dbReference>
<protein>
    <recommendedName>
        <fullName evidence="4 13">Pyruvate kinase</fullName>
        <ecNumber evidence="4 13">2.7.1.40</ecNumber>
    </recommendedName>
</protein>
<comment type="caution">
    <text evidence="17">The sequence shown here is derived from an EMBL/GenBank/DDBJ whole genome shotgun (WGS) entry which is preliminary data.</text>
</comment>
<dbReference type="NCBIfam" id="TIGR01064">
    <property type="entry name" value="pyruv_kin"/>
    <property type="match status" value="1"/>
</dbReference>
<dbReference type="InterPro" id="IPR015795">
    <property type="entry name" value="Pyrv_Knase_C"/>
</dbReference>
<evidence type="ECO:0000256" key="3">
    <source>
        <dbReference type="ARBA" id="ARBA00008663"/>
    </source>
</evidence>
<keyword evidence="10 14" id="KW-0460">Magnesium</keyword>
<dbReference type="Pfam" id="PF00224">
    <property type="entry name" value="PK"/>
    <property type="match status" value="2"/>
</dbReference>
<comment type="similarity">
    <text evidence="3 14">Belongs to the pyruvate kinase family.</text>
</comment>
<evidence type="ECO:0000256" key="13">
    <source>
        <dbReference type="NCBIfam" id="TIGR01064"/>
    </source>
</evidence>
<dbReference type="EMBL" id="PCRN01000069">
    <property type="protein sequence ID" value="PIP22181.1"/>
    <property type="molecule type" value="Genomic_DNA"/>
</dbReference>
<dbReference type="InterPro" id="IPR040442">
    <property type="entry name" value="Pyrv_kinase-like_dom_sf"/>
</dbReference>
<keyword evidence="5 14" id="KW-0808">Transferase</keyword>
<feature type="domain" description="Pyruvate kinase barrel" evidence="15">
    <location>
        <begin position="4"/>
        <end position="67"/>
    </location>
</feature>
<accession>A0A2G9YUL3</accession>
<evidence type="ECO:0000256" key="12">
    <source>
        <dbReference type="ARBA" id="ARBA00023317"/>
    </source>
</evidence>
<evidence type="ECO:0000256" key="9">
    <source>
        <dbReference type="ARBA" id="ARBA00022840"/>
    </source>
</evidence>
<evidence type="ECO:0000259" key="16">
    <source>
        <dbReference type="Pfam" id="PF02887"/>
    </source>
</evidence>
<evidence type="ECO:0000256" key="5">
    <source>
        <dbReference type="ARBA" id="ARBA00022679"/>
    </source>
</evidence>
<dbReference type="Pfam" id="PF02887">
    <property type="entry name" value="PK_C"/>
    <property type="match status" value="1"/>
</dbReference>
<evidence type="ECO:0000256" key="2">
    <source>
        <dbReference type="ARBA" id="ARBA00004997"/>
    </source>
</evidence>
<evidence type="ECO:0000313" key="17">
    <source>
        <dbReference type="EMBL" id="PIP22181.1"/>
    </source>
</evidence>
<dbReference type="GO" id="GO:0030955">
    <property type="term" value="F:potassium ion binding"/>
    <property type="evidence" value="ECO:0007669"/>
    <property type="project" value="UniProtKB-UniRule"/>
</dbReference>
<evidence type="ECO:0000256" key="4">
    <source>
        <dbReference type="ARBA" id="ARBA00012142"/>
    </source>
</evidence>
<dbReference type="FunFam" id="3.20.20.60:FF:000001">
    <property type="entry name" value="Pyruvate kinase"/>
    <property type="match status" value="1"/>
</dbReference>
<dbReference type="GO" id="GO:0016301">
    <property type="term" value="F:kinase activity"/>
    <property type="evidence" value="ECO:0007669"/>
    <property type="project" value="UniProtKB-KW"/>
</dbReference>
<dbReference type="GO" id="GO:0004743">
    <property type="term" value="F:pyruvate kinase activity"/>
    <property type="evidence" value="ECO:0007669"/>
    <property type="project" value="UniProtKB-UniRule"/>
</dbReference>
<dbReference type="InterPro" id="IPR018209">
    <property type="entry name" value="Pyrv_Knase_AS"/>
</dbReference>
<dbReference type="PANTHER" id="PTHR11817">
    <property type="entry name" value="PYRUVATE KINASE"/>
    <property type="match status" value="1"/>
</dbReference>
<evidence type="ECO:0000256" key="6">
    <source>
        <dbReference type="ARBA" id="ARBA00022723"/>
    </source>
</evidence>
<feature type="domain" description="Pyruvate kinase barrel" evidence="15">
    <location>
        <begin position="79"/>
        <end position="227"/>
    </location>
</feature>
<comment type="cofactor">
    <cofactor evidence="1">
        <name>K(+)</name>
        <dbReference type="ChEBI" id="CHEBI:29103"/>
    </cofactor>
</comment>
<name>A0A2G9YUL3_9BACT</name>
<dbReference type="AlphaFoldDB" id="A0A2G9YUL3"/>
<keyword evidence="6" id="KW-0479">Metal-binding</keyword>
<dbReference type="UniPathway" id="UPA00109">
    <property type="reaction ID" value="UER00188"/>
</dbReference>
<feature type="domain" description="Pyruvate kinase C-terminal" evidence="16">
    <location>
        <begin position="272"/>
        <end position="379"/>
    </location>
</feature>
<keyword evidence="11 14" id="KW-0324">Glycolysis</keyword>
<keyword evidence="12 17" id="KW-0670">Pyruvate</keyword>
<dbReference type="InterPro" id="IPR001697">
    <property type="entry name" value="Pyr_Knase"/>
</dbReference>
<keyword evidence="9" id="KW-0067">ATP-binding</keyword>
<dbReference type="InterPro" id="IPR015793">
    <property type="entry name" value="Pyrv_Knase_brl"/>
</dbReference>
<dbReference type="PRINTS" id="PR01050">
    <property type="entry name" value="PYRUVTKNASE"/>
</dbReference>
<reference evidence="17 18" key="1">
    <citation type="submission" date="2017-09" db="EMBL/GenBank/DDBJ databases">
        <title>Depth-based differentiation of microbial function through sediment-hosted aquifers and enrichment of novel symbionts in the deep terrestrial subsurface.</title>
        <authorList>
            <person name="Probst A.J."/>
            <person name="Ladd B."/>
            <person name="Jarett J.K."/>
            <person name="Geller-Mcgrath D.E."/>
            <person name="Sieber C.M."/>
            <person name="Emerson J.B."/>
            <person name="Anantharaman K."/>
            <person name="Thomas B.C."/>
            <person name="Malmstrom R."/>
            <person name="Stieglmeier M."/>
            <person name="Klingl A."/>
            <person name="Woyke T."/>
            <person name="Ryan C.M."/>
            <person name="Banfield J.F."/>
        </authorList>
    </citation>
    <scope>NUCLEOTIDE SEQUENCE [LARGE SCALE GENOMIC DNA]</scope>
    <source>
        <strain evidence="17">CG23_combo_of_CG06-09_8_20_14_all_39_25</strain>
    </source>
</reference>
<dbReference type="PROSITE" id="PS00110">
    <property type="entry name" value="PYRUVATE_KINASE"/>
    <property type="match status" value="1"/>
</dbReference>
<gene>
    <name evidence="17" type="primary">pyk</name>
    <name evidence="17" type="ORF">COX38_02065</name>
</gene>
<evidence type="ECO:0000313" key="18">
    <source>
        <dbReference type="Proteomes" id="UP000229054"/>
    </source>
</evidence>
<dbReference type="GO" id="GO:0000287">
    <property type="term" value="F:magnesium ion binding"/>
    <property type="evidence" value="ECO:0007669"/>
    <property type="project" value="UniProtKB-UniRule"/>
</dbReference>